<keyword evidence="4 9" id="KW-0812">Transmembrane</keyword>
<sequence>MFKEFREFVSQGNVVDMAIGVLIGGAFNGLVASLTKNILGPLIGMFTNSVDLSSISFKIGAARFTIGTFLNDLIQFLIMMFVIFLIVKSFNKLRELGKTKAEEEAAEVTQQEQYLKEIRDLLAQQETAHKQ</sequence>
<dbReference type="InterPro" id="IPR037673">
    <property type="entry name" value="MSC/AndL"/>
</dbReference>
<comment type="function">
    <text evidence="9">Channel that opens in response to stretch forces in the membrane lipid bilayer. May participate in the regulation of osmotic pressure changes within the cell.</text>
</comment>
<dbReference type="SUPFAM" id="SSF81330">
    <property type="entry name" value="Gated mechanosensitive channel"/>
    <property type="match status" value="1"/>
</dbReference>
<dbReference type="EMBL" id="JBHTOH010000014">
    <property type="protein sequence ID" value="MFD1410368.1"/>
    <property type="molecule type" value="Genomic_DNA"/>
</dbReference>
<proteinExistence type="inferred from homology"/>
<dbReference type="Gene3D" id="1.10.1200.120">
    <property type="entry name" value="Large-conductance mechanosensitive channel, MscL, domain 1"/>
    <property type="match status" value="1"/>
</dbReference>
<dbReference type="PANTHER" id="PTHR30266">
    <property type="entry name" value="MECHANOSENSITIVE CHANNEL MSCL"/>
    <property type="match status" value="1"/>
</dbReference>
<evidence type="ECO:0000256" key="1">
    <source>
        <dbReference type="ARBA" id="ARBA00004141"/>
    </source>
</evidence>
<dbReference type="InterPro" id="IPR036019">
    <property type="entry name" value="MscL_channel"/>
</dbReference>
<accession>A0ABW4BKG0</accession>
<comment type="subunit">
    <text evidence="9">Homopentamer.</text>
</comment>
<evidence type="ECO:0000256" key="4">
    <source>
        <dbReference type="ARBA" id="ARBA00022692"/>
    </source>
</evidence>
<dbReference type="Proteomes" id="UP001597191">
    <property type="component" value="Unassembled WGS sequence"/>
</dbReference>
<comment type="similarity">
    <text evidence="9">Belongs to the MscL family.</text>
</comment>
<dbReference type="PANTHER" id="PTHR30266:SF2">
    <property type="entry name" value="LARGE-CONDUCTANCE MECHANOSENSITIVE CHANNEL"/>
    <property type="match status" value="1"/>
</dbReference>
<evidence type="ECO:0000256" key="3">
    <source>
        <dbReference type="ARBA" id="ARBA00022475"/>
    </source>
</evidence>
<evidence type="ECO:0000256" key="5">
    <source>
        <dbReference type="ARBA" id="ARBA00022989"/>
    </source>
</evidence>
<dbReference type="InterPro" id="IPR001185">
    <property type="entry name" value="MS_channel"/>
</dbReference>
<organism evidence="10 11">
    <name type="scientific">Lapidilactobacillus gannanensis</name>
    <dbReference type="NCBI Taxonomy" id="2486002"/>
    <lineage>
        <taxon>Bacteria</taxon>
        <taxon>Bacillati</taxon>
        <taxon>Bacillota</taxon>
        <taxon>Bacilli</taxon>
        <taxon>Lactobacillales</taxon>
        <taxon>Lactobacillaceae</taxon>
        <taxon>Lapidilactobacillus</taxon>
    </lineage>
</organism>
<gene>
    <name evidence="9 10" type="primary">mscL</name>
    <name evidence="10" type="ORF">ACFQ4R_01855</name>
</gene>
<reference evidence="11" key="1">
    <citation type="journal article" date="2019" name="Int. J. Syst. Evol. Microbiol.">
        <title>The Global Catalogue of Microorganisms (GCM) 10K type strain sequencing project: providing services to taxonomists for standard genome sequencing and annotation.</title>
        <authorList>
            <consortium name="The Broad Institute Genomics Platform"/>
            <consortium name="The Broad Institute Genome Sequencing Center for Infectious Disease"/>
            <person name="Wu L."/>
            <person name="Ma J."/>
        </authorList>
    </citation>
    <scope>NUCLEOTIDE SEQUENCE [LARGE SCALE GENOMIC DNA]</scope>
    <source>
        <strain evidence="11">CCM 8937</strain>
    </source>
</reference>
<feature type="transmembrane region" description="Helical" evidence="9">
    <location>
        <begin position="73"/>
        <end position="90"/>
    </location>
</feature>
<keyword evidence="2 9" id="KW-0813">Transport</keyword>
<keyword evidence="3 9" id="KW-1003">Cell membrane</keyword>
<evidence type="ECO:0000313" key="10">
    <source>
        <dbReference type="EMBL" id="MFD1410368.1"/>
    </source>
</evidence>
<dbReference type="NCBIfam" id="TIGR00220">
    <property type="entry name" value="mscL"/>
    <property type="match status" value="1"/>
</dbReference>
<comment type="subcellular location">
    <subcellularLocation>
        <location evidence="9">Cell membrane</location>
        <topology evidence="9">Multi-pass membrane protein</topology>
    </subcellularLocation>
    <subcellularLocation>
        <location evidence="1">Membrane</location>
        <topology evidence="1">Multi-pass membrane protein</topology>
    </subcellularLocation>
</comment>
<comment type="caution">
    <text evidence="10">The sequence shown here is derived from an EMBL/GenBank/DDBJ whole genome shotgun (WGS) entry which is preliminary data.</text>
</comment>
<dbReference type="RefSeq" id="WP_125646654.1">
    <property type="nucleotide sequence ID" value="NZ_JBHTOH010000014.1"/>
</dbReference>
<evidence type="ECO:0000313" key="11">
    <source>
        <dbReference type="Proteomes" id="UP001597191"/>
    </source>
</evidence>
<keyword evidence="6 9" id="KW-0406">Ion transport</keyword>
<keyword evidence="8 9" id="KW-0407">Ion channel</keyword>
<dbReference type="Pfam" id="PF01741">
    <property type="entry name" value="MscL"/>
    <property type="match status" value="1"/>
</dbReference>
<keyword evidence="5 9" id="KW-1133">Transmembrane helix</keyword>
<feature type="transmembrane region" description="Helical" evidence="9">
    <location>
        <begin position="12"/>
        <end position="32"/>
    </location>
</feature>
<evidence type="ECO:0000256" key="8">
    <source>
        <dbReference type="ARBA" id="ARBA00023303"/>
    </source>
</evidence>
<evidence type="ECO:0000256" key="9">
    <source>
        <dbReference type="HAMAP-Rule" id="MF_00115"/>
    </source>
</evidence>
<evidence type="ECO:0000256" key="2">
    <source>
        <dbReference type="ARBA" id="ARBA00022448"/>
    </source>
</evidence>
<keyword evidence="11" id="KW-1185">Reference proteome</keyword>
<protein>
    <recommendedName>
        <fullName evidence="9">Large-conductance mechanosensitive channel</fullName>
    </recommendedName>
</protein>
<dbReference type="HAMAP" id="MF_00115">
    <property type="entry name" value="MscL"/>
    <property type="match status" value="1"/>
</dbReference>
<evidence type="ECO:0000256" key="7">
    <source>
        <dbReference type="ARBA" id="ARBA00023136"/>
    </source>
</evidence>
<keyword evidence="7 9" id="KW-0472">Membrane</keyword>
<dbReference type="PRINTS" id="PR01264">
    <property type="entry name" value="MECHCHANNEL"/>
</dbReference>
<evidence type="ECO:0000256" key="6">
    <source>
        <dbReference type="ARBA" id="ARBA00023065"/>
    </source>
</evidence>
<name>A0ABW4BKG0_9LACO</name>